<keyword evidence="6" id="KW-1043">Host membrane</keyword>
<keyword evidence="9 13" id="KW-0472">Membrane</keyword>
<evidence type="ECO:0000256" key="1">
    <source>
        <dbReference type="ARBA" id="ARBA00004625"/>
    </source>
</evidence>
<evidence type="ECO:0000256" key="13">
    <source>
        <dbReference type="SAM" id="Phobius"/>
    </source>
</evidence>
<keyword evidence="5 13" id="KW-0812">Transmembrane</keyword>
<evidence type="ECO:0000256" key="8">
    <source>
        <dbReference type="ARBA" id="ARBA00023031"/>
    </source>
</evidence>
<dbReference type="GO" id="GO:0044167">
    <property type="term" value="C:host cell endoplasmic reticulum membrane"/>
    <property type="evidence" value="ECO:0007669"/>
    <property type="project" value="UniProtKB-SubCell"/>
</dbReference>
<feature type="transmembrane region" description="Helical" evidence="13">
    <location>
        <begin position="6"/>
        <end position="23"/>
    </location>
</feature>
<keyword evidence="10" id="KW-1038">Host endoplasmic reticulum</keyword>
<sequence>MYLKELFLIVTVATIVFVVLTIIDSRRSNCIIILTGESFKIINCDVSKQLGQLVDFLKVHKVLTNKFDLN</sequence>
<comment type="similarity">
    <text evidence="2">Belongs to the Tymovirales TGBp3 protein family.</text>
</comment>
<evidence type="ECO:0000256" key="10">
    <source>
        <dbReference type="ARBA" id="ARBA00023184"/>
    </source>
</evidence>
<keyword evidence="7 13" id="KW-1133">Transmembrane helix</keyword>
<evidence type="ECO:0000256" key="5">
    <source>
        <dbReference type="ARBA" id="ARBA00022692"/>
    </source>
</evidence>
<keyword evidence="4" id="KW-0813">Transport</keyword>
<evidence type="ECO:0000256" key="11">
    <source>
        <dbReference type="ARBA" id="ARBA00025270"/>
    </source>
</evidence>
<reference evidence="14" key="1">
    <citation type="submission" date="2024-03" db="EMBL/GenBank/DDBJ databases">
        <title>Genome sequences of five novel members of the Betaflexiviridae infecting Hibiscus rosa-sinensis in Australia.</title>
        <authorList>
            <person name="Bromfield L.R."/>
            <person name="Tran N."/>
            <person name="Chao H.-Y."/>
            <person name="Sharman M."/>
            <person name="Campbell P.R."/>
            <person name="Geering A."/>
        </authorList>
    </citation>
    <scope>NUCLEOTIDE SEQUENCE</scope>
    <source>
        <strain evidence="14">Gp5A</strain>
    </source>
</reference>
<evidence type="ECO:0000256" key="6">
    <source>
        <dbReference type="ARBA" id="ARBA00022870"/>
    </source>
</evidence>
<name>A0AAU7L204_9VIRU</name>
<evidence type="ECO:0000313" key="14">
    <source>
        <dbReference type="EMBL" id="XBO81388.1"/>
    </source>
</evidence>
<evidence type="ECO:0000256" key="12">
    <source>
        <dbReference type="ARBA" id="ARBA00033148"/>
    </source>
</evidence>
<evidence type="ECO:0000256" key="9">
    <source>
        <dbReference type="ARBA" id="ARBA00023136"/>
    </source>
</evidence>
<proteinExistence type="inferred from homology"/>
<dbReference type="GO" id="GO:0046740">
    <property type="term" value="P:transport of virus in host, cell to cell"/>
    <property type="evidence" value="ECO:0007669"/>
    <property type="project" value="UniProtKB-KW"/>
</dbReference>
<comment type="function">
    <text evidence="11">Plays a role in viral cell-to-cell propagation, by facilitating genome transport to neighboring plant cells through plasmosdesmata. May induce the formation of granular vesicles derived from the Endoplasmic reticulum, which align on actin filaments.</text>
</comment>
<organism evidence="14">
    <name type="scientific">Hibiscus chlorotic speck associated virus 1</name>
    <dbReference type="NCBI Taxonomy" id="3143942"/>
    <lineage>
        <taxon>Viruses</taxon>
        <taxon>Riboviria</taxon>
        <taxon>Orthornavirae</taxon>
        <taxon>Kitrinoviricota</taxon>
        <taxon>Alsuviricetes</taxon>
        <taxon>Tymovirales</taxon>
        <taxon>Betaflexiviridae</taxon>
    </lineage>
</organism>
<dbReference type="Pfam" id="PF02495">
    <property type="entry name" value="TGBp3"/>
    <property type="match status" value="1"/>
</dbReference>
<keyword evidence="8" id="KW-0916">Viral movement protein</keyword>
<accession>A0AAU7L204</accession>
<comment type="subcellular location">
    <subcellularLocation>
        <location evidence="1">Host endoplasmic reticulum membrane</location>
    </subcellularLocation>
</comment>
<dbReference type="InterPro" id="IPR003411">
    <property type="entry name" value="TGBp3"/>
</dbReference>
<evidence type="ECO:0000256" key="3">
    <source>
        <dbReference type="ARBA" id="ARBA00013812"/>
    </source>
</evidence>
<protein>
    <recommendedName>
        <fullName evidence="3">Movement protein TGBp3</fullName>
    </recommendedName>
    <alternativeName>
        <fullName evidence="12">Triple gene block 3 protein</fullName>
    </alternativeName>
</protein>
<evidence type="ECO:0000256" key="4">
    <source>
        <dbReference type="ARBA" id="ARBA00022448"/>
    </source>
</evidence>
<dbReference type="EMBL" id="PP531523">
    <property type="protein sequence ID" value="XBO81388.1"/>
    <property type="molecule type" value="Genomic_RNA"/>
</dbReference>
<evidence type="ECO:0000256" key="7">
    <source>
        <dbReference type="ARBA" id="ARBA00022989"/>
    </source>
</evidence>
<evidence type="ECO:0000256" key="2">
    <source>
        <dbReference type="ARBA" id="ARBA00010355"/>
    </source>
</evidence>